<dbReference type="Proteomes" id="UP000007485">
    <property type="component" value="Chromosome"/>
</dbReference>
<dbReference type="GeneID" id="10288647"/>
<dbReference type="HOGENOM" id="CLU_1599110_0_0_2"/>
<sequence length="166" mass="18700">MHWEALTFYIEPRELIFGEVAIIGAVTVEIGDCDVAVKDLKLVRASIKDLAKAVGRDIALHTAYPSEYLDVATYFLGRYGIPRLSLRVVNADPREVPFRAFNDEGLLRNIAYLHGVKHVVLSNNIHLNSRKTSYTVHKILMESGYNADKNLAKRHRGSLPCRVRLA</sequence>
<accession>F0QXG4</accession>
<name>F0QXG4_VULM7</name>
<protein>
    <submittedName>
        <fullName evidence="1">Uncharacterized protein</fullName>
    </submittedName>
</protein>
<dbReference type="eggNOG" id="arCOG13764">
    <property type="taxonomic scope" value="Archaea"/>
</dbReference>
<dbReference type="AlphaFoldDB" id="F0QXG4"/>
<evidence type="ECO:0000313" key="1">
    <source>
        <dbReference type="EMBL" id="ADY01203.1"/>
    </source>
</evidence>
<gene>
    <name evidence="1" type="ordered locus">VMUT_0995</name>
</gene>
<reference evidence="1 2" key="1">
    <citation type="journal article" date="2011" name="J. Bacteriol.">
        <title>Complete genome sequence of 'Vulcanisaeta moutnovskia' strain 768-28, a novel member of the hyperthermophilic crenarchaeal genus vulcanisaeta.</title>
        <authorList>
            <person name="Gumerov V.M."/>
            <person name="Mardanov A.V."/>
            <person name="Beletsky A.V."/>
            <person name="Prokofeva M.I."/>
            <person name="Bonch-Osmolovskaya E.A."/>
            <person name="Ravin N.V."/>
            <person name="Skryabin K.G."/>
        </authorList>
    </citation>
    <scope>NUCLEOTIDE SEQUENCE [LARGE SCALE GENOMIC DNA]</scope>
    <source>
        <strain evidence="1 2">768-28</strain>
    </source>
</reference>
<organism evidence="1 2">
    <name type="scientific">Vulcanisaeta moutnovskia (strain 768-28)</name>
    <dbReference type="NCBI Taxonomy" id="985053"/>
    <lineage>
        <taxon>Archaea</taxon>
        <taxon>Thermoproteota</taxon>
        <taxon>Thermoprotei</taxon>
        <taxon>Thermoproteales</taxon>
        <taxon>Thermoproteaceae</taxon>
        <taxon>Vulcanisaeta</taxon>
    </lineage>
</organism>
<keyword evidence="2" id="KW-1185">Reference proteome</keyword>
<dbReference type="KEGG" id="vmo:VMUT_0995"/>
<dbReference type="OrthoDB" id="380550at2157"/>
<proteinExistence type="predicted"/>
<dbReference type="EMBL" id="CP002529">
    <property type="protein sequence ID" value="ADY01203.1"/>
    <property type="molecule type" value="Genomic_DNA"/>
</dbReference>
<dbReference type="STRING" id="985053.VMUT_0995"/>
<evidence type="ECO:0000313" key="2">
    <source>
        <dbReference type="Proteomes" id="UP000007485"/>
    </source>
</evidence>
<dbReference type="RefSeq" id="WP_013604365.1">
    <property type="nucleotide sequence ID" value="NC_015151.1"/>
</dbReference>